<gene>
    <name evidence="1" type="ORF">HMPREF9950_0135</name>
</gene>
<evidence type="ECO:0000313" key="2">
    <source>
        <dbReference type="Proteomes" id="UP000005621"/>
    </source>
</evidence>
<name>F9Q0A9_STROR</name>
<sequence length="46" mass="5455">MSTIDKEKFQFVKRDDFASETIDAPAYSYWGSVFRQFLKKNQQSLC</sequence>
<dbReference type="AlphaFoldDB" id="F9Q0A9"/>
<accession>F9Q0A9</accession>
<comment type="caution">
    <text evidence="1">The sequence shown here is derived from an EMBL/GenBank/DDBJ whole genome shotgun (WGS) entry which is preliminary data.</text>
</comment>
<protein>
    <submittedName>
        <fullName evidence="1">Conserved domain protein</fullName>
    </submittedName>
</protein>
<dbReference type="EMBL" id="AFUU01000002">
    <property type="protein sequence ID" value="EGV02494.1"/>
    <property type="molecule type" value="Genomic_DNA"/>
</dbReference>
<dbReference type="Proteomes" id="UP000005621">
    <property type="component" value="Unassembled WGS sequence"/>
</dbReference>
<dbReference type="PATRIC" id="fig|1035190.4.peg.187"/>
<proteinExistence type="predicted"/>
<evidence type="ECO:0000313" key="1">
    <source>
        <dbReference type="EMBL" id="EGV02494.1"/>
    </source>
</evidence>
<organism evidence="1 2">
    <name type="scientific">Streptococcus oralis SK313</name>
    <dbReference type="NCBI Taxonomy" id="1035190"/>
    <lineage>
        <taxon>Bacteria</taxon>
        <taxon>Bacillati</taxon>
        <taxon>Bacillota</taxon>
        <taxon>Bacilli</taxon>
        <taxon>Lactobacillales</taxon>
        <taxon>Streptococcaceae</taxon>
        <taxon>Streptococcus</taxon>
    </lineage>
</organism>
<reference evidence="1 2" key="1">
    <citation type="submission" date="2011-07" db="EMBL/GenBank/DDBJ databases">
        <authorList>
            <person name="Harkins D.M."/>
            <person name="Madupu R."/>
            <person name="Durkin A.S."/>
            <person name="Torralba M."/>
            <person name="Methe B."/>
            <person name="Sutton G.G."/>
            <person name="Nelson K.E."/>
        </authorList>
    </citation>
    <scope>NUCLEOTIDE SEQUENCE [LARGE SCALE GENOMIC DNA]</scope>
    <source>
        <strain evidence="1 2">SK313</strain>
    </source>
</reference>